<evidence type="ECO:0000256" key="1">
    <source>
        <dbReference type="SAM" id="MobiDB-lite"/>
    </source>
</evidence>
<reference evidence="2 3" key="1">
    <citation type="submission" date="2018-01" db="EMBL/GenBank/DDBJ databases">
        <title>Whole genome sequence of Azospirillum brasilense REC3 isolated from strawberry roots.</title>
        <authorList>
            <person name="Fontana C.A."/>
            <person name="Salazar S.M."/>
            <person name="Bassi D."/>
            <person name="Puglisi E."/>
            <person name="Lovaisa N.C."/>
            <person name="Toffoli L.M."/>
            <person name="Pedraza R."/>
            <person name="Cocconcelli P.S."/>
        </authorList>
    </citation>
    <scope>NUCLEOTIDE SEQUENCE [LARGE SCALE GENOMIC DNA]</scope>
    <source>
        <strain evidence="2 3">REC3</strain>
    </source>
</reference>
<dbReference type="Proteomes" id="UP000236268">
    <property type="component" value="Unassembled WGS sequence"/>
</dbReference>
<accession>A0A2K1G1A4</accession>
<name>A0A2K1G1A4_9PROT</name>
<comment type="caution">
    <text evidence="2">The sequence shown here is derived from an EMBL/GenBank/DDBJ whole genome shotgun (WGS) entry which is preliminary data.</text>
</comment>
<feature type="compositionally biased region" description="Basic and acidic residues" evidence="1">
    <location>
        <begin position="17"/>
        <end position="27"/>
    </location>
</feature>
<evidence type="ECO:0000313" key="2">
    <source>
        <dbReference type="EMBL" id="PNQ98574.1"/>
    </source>
</evidence>
<dbReference type="AlphaFoldDB" id="A0A2K1G1A4"/>
<evidence type="ECO:0000313" key="3">
    <source>
        <dbReference type="Proteomes" id="UP000236268"/>
    </source>
</evidence>
<gene>
    <name evidence="2" type="ORF">C1S70_12175</name>
</gene>
<feature type="region of interest" description="Disordered" evidence="1">
    <location>
        <begin position="1"/>
        <end position="54"/>
    </location>
</feature>
<sequence length="84" mass="8929">MGRSHVAALSPLPSGERVARRAGEGGARDGTSGQSASPSPQPSPRRGEGNCHAARKRSWYSLRMETYQASWIGHHHSFCSASPG</sequence>
<proteinExistence type="predicted"/>
<dbReference type="EMBL" id="POWG01000011">
    <property type="protein sequence ID" value="PNQ98574.1"/>
    <property type="molecule type" value="Genomic_DNA"/>
</dbReference>
<protein>
    <submittedName>
        <fullName evidence="2">Uncharacterized protein</fullName>
    </submittedName>
</protein>
<organism evidence="2 3">
    <name type="scientific">Azospirillum argentinense</name>
    <dbReference type="NCBI Taxonomy" id="2970906"/>
    <lineage>
        <taxon>Bacteria</taxon>
        <taxon>Pseudomonadati</taxon>
        <taxon>Pseudomonadota</taxon>
        <taxon>Alphaproteobacteria</taxon>
        <taxon>Rhodospirillales</taxon>
        <taxon>Azospirillaceae</taxon>
        <taxon>Azospirillum</taxon>
    </lineage>
</organism>